<feature type="transmembrane region" description="Helical" evidence="12">
    <location>
        <begin position="108"/>
        <end position="127"/>
    </location>
</feature>
<dbReference type="Pfam" id="PF02537">
    <property type="entry name" value="CRCB"/>
    <property type="match status" value="1"/>
</dbReference>
<dbReference type="Proteomes" id="UP000239898">
    <property type="component" value="Unassembled WGS sequence"/>
</dbReference>
<evidence type="ECO:0000256" key="1">
    <source>
        <dbReference type="ARBA" id="ARBA00004651"/>
    </source>
</evidence>
<dbReference type="GO" id="GO:0005886">
    <property type="term" value="C:plasma membrane"/>
    <property type="evidence" value="ECO:0007669"/>
    <property type="project" value="UniProtKB-SubCell"/>
</dbReference>
<dbReference type="AlphaFoldDB" id="A0A2S6ZM07"/>
<evidence type="ECO:0000256" key="9">
    <source>
        <dbReference type="ARBA" id="ARBA00023303"/>
    </source>
</evidence>
<keyword evidence="12" id="KW-0813">Transport</keyword>
<dbReference type="NCBIfam" id="NF010814">
    <property type="entry name" value="PRK14218.1"/>
    <property type="match status" value="1"/>
</dbReference>
<dbReference type="PANTHER" id="PTHR28259">
    <property type="entry name" value="FLUORIDE EXPORT PROTEIN 1-RELATED"/>
    <property type="match status" value="1"/>
</dbReference>
<dbReference type="PANTHER" id="PTHR28259:SF1">
    <property type="entry name" value="FLUORIDE EXPORT PROTEIN 1-RELATED"/>
    <property type="match status" value="1"/>
</dbReference>
<dbReference type="InterPro" id="IPR003691">
    <property type="entry name" value="FluC"/>
</dbReference>
<reference evidence="13 14" key="1">
    <citation type="submission" date="2016-08" db="EMBL/GenBank/DDBJ databases">
        <title>Evolution of the type three secretion system and type three effector repertoires in Xanthomonas.</title>
        <authorList>
            <person name="Merda D."/>
            <person name="Briand M."/>
            <person name="Bosis E."/>
            <person name="Rousseau C."/>
            <person name="Portier P."/>
            <person name="Jacques M.-A."/>
            <person name="Fischer-Le Saux M."/>
        </authorList>
    </citation>
    <scope>NUCLEOTIDE SEQUENCE [LARGE SCALE GENOMIC DNA]</scope>
    <source>
        <strain evidence="13 14">CFBP 4691</strain>
    </source>
</reference>
<comment type="caution">
    <text evidence="13">The sequence shown here is derived from an EMBL/GenBank/DDBJ whole genome shotgun (WGS) entry which is preliminary data.</text>
</comment>
<evidence type="ECO:0000256" key="3">
    <source>
        <dbReference type="ARBA" id="ARBA00022519"/>
    </source>
</evidence>
<keyword evidence="12" id="KW-0479">Metal-binding</keyword>
<accession>A0A2S6ZM07</accession>
<feature type="transmembrane region" description="Helical" evidence="12">
    <location>
        <begin position="73"/>
        <end position="96"/>
    </location>
</feature>
<evidence type="ECO:0000256" key="2">
    <source>
        <dbReference type="ARBA" id="ARBA00022475"/>
    </source>
</evidence>
<evidence type="ECO:0000256" key="6">
    <source>
        <dbReference type="ARBA" id="ARBA00023053"/>
    </source>
</evidence>
<keyword evidence="6 12" id="KW-0915">Sodium</keyword>
<keyword evidence="3" id="KW-0997">Cell inner membrane</keyword>
<comment type="subcellular location">
    <subcellularLocation>
        <location evidence="1 12">Cell membrane</location>
        <topology evidence="1 12">Multi-pass membrane protein</topology>
    </subcellularLocation>
</comment>
<dbReference type="RefSeq" id="WP_128418520.1">
    <property type="nucleotide sequence ID" value="NZ_CP049017.1"/>
</dbReference>
<protein>
    <recommendedName>
        <fullName evidence="12">Fluoride-specific ion channel FluC</fullName>
    </recommendedName>
</protein>
<keyword evidence="14" id="KW-1185">Reference proteome</keyword>
<gene>
    <name evidence="12" type="primary">fluC</name>
    <name evidence="12" type="synonym">crcB</name>
    <name evidence="13" type="ORF">XthCFBP4691_00015</name>
</gene>
<evidence type="ECO:0000313" key="14">
    <source>
        <dbReference type="Proteomes" id="UP000239898"/>
    </source>
</evidence>
<dbReference type="EMBL" id="MIGX01000001">
    <property type="protein sequence ID" value="PPT93307.1"/>
    <property type="molecule type" value="Genomic_DNA"/>
</dbReference>
<keyword evidence="2 12" id="KW-1003">Cell membrane</keyword>
<evidence type="ECO:0000256" key="5">
    <source>
        <dbReference type="ARBA" id="ARBA00022989"/>
    </source>
</evidence>
<evidence type="ECO:0000256" key="7">
    <source>
        <dbReference type="ARBA" id="ARBA00023065"/>
    </source>
</evidence>
<keyword evidence="9 12" id="KW-0407">Ion channel</keyword>
<evidence type="ECO:0000256" key="12">
    <source>
        <dbReference type="HAMAP-Rule" id="MF_00454"/>
    </source>
</evidence>
<dbReference type="GO" id="GO:0062054">
    <property type="term" value="F:fluoride channel activity"/>
    <property type="evidence" value="ECO:0007669"/>
    <property type="project" value="UniProtKB-UniRule"/>
</dbReference>
<evidence type="ECO:0000256" key="11">
    <source>
        <dbReference type="ARBA" id="ARBA00035585"/>
    </source>
</evidence>
<comment type="activity regulation">
    <text evidence="12">Na(+) is not transported, but it plays an essential structural role and its presence is essential for fluoride channel function.</text>
</comment>
<feature type="binding site" evidence="12">
    <location>
        <position position="84"/>
    </location>
    <ligand>
        <name>Na(+)</name>
        <dbReference type="ChEBI" id="CHEBI:29101"/>
        <note>structural</note>
    </ligand>
</feature>
<feature type="binding site" evidence="12">
    <location>
        <position position="81"/>
    </location>
    <ligand>
        <name>Na(+)</name>
        <dbReference type="ChEBI" id="CHEBI:29101"/>
        <note>structural</note>
    </ligand>
</feature>
<dbReference type="GO" id="GO:0046872">
    <property type="term" value="F:metal ion binding"/>
    <property type="evidence" value="ECO:0007669"/>
    <property type="project" value="UniProtKB-KW"/>
</dbReference>
<evidence type="ECO:0000313" key="13">
    <source>
        <dbReference type="EMBL" id="PPT93307.1"/>
    </source>
</evidence>
<sequence>MNLALWWQQLLLAMAGGAVGSGLRFAVGSALLQRYGAGFPWGTLAVNLVGAFFGGFLLVWFEGKGASAPYWRVLLIVGLIGGLTTFSSLMMESLLFVRNGRGGMVPTYLAITLAAGLLLVFAGARVATDLRPPEASAGK</sequence>
<evidence type="ECO:0000256" key="10">
    <source>
        <dbReference type="ARBA" id="ARBA00035120"/>
    </source>
</evidence>
<evidence type="ECO:0000256" key="8">
    <source>
        <dbReference type="ARBA" id="ARBA00023136"/>
    </source>
</evidence>
<keyword evidence="4 12" id="KW-0812">Transmembrane</keyword>
<keyword evidence="5 12" id="KW-1133">Transmembrane helix</keyword>
<dbReference type="OrthoDB" id="9806299at2"/>
<comment type="function">
    <text evidence="12">Fluoride-specific ion channel. Important for reducing fluoride concentration in the cell, thus reducing its toxicity.</text>
</comment>
<keyword evidence="8 12" id="KW-0472">Membrane</keyword>
<organism evidence="13 14">
    <name type="scientific">Xanthomonas theicola</name>
    <dbReference type="NCBI Taxonomy" id="56464"/>
    <lineage>
        <taxon>Bacteria</taxon>
        <taxon>Pseudomonadati</taxon>
        <taxon>Pseudomonadota</taxon>
        <taxon>Gammaproteobacteria</taxon>
        <taxon>Lysobacterales</taxon>
        <taxon>Lysobacteraceae</taxon>
        <taxon>Xanthomonas</taxon>
    </lineage>
</organism>
<evidence type="ECO:0000256" key="4">
    <source>
        <dbReference type="ARBA" id="ARBA00022692"/>
    </source>
</evidence>
<dbReference type="HAMAP" id="MF_00454">
    <property type="entry name" value="FluC"/>
    <property type="match status" value="1"/>
</dbReference>
<dbReference type="GO" id="GO:0140114">
    <property type="term" value="P:cellular detoxification of fluoride"/>
    <property type="evidence" value="ECO:0007669"/>
    <property type="project" value="UniProtKB-UniRule"/>
</dbReference>
<name>A0A2S6ZM07_9XANT</name>
<comment type="catalytic activity">
    <reaction evidence="11">
        <text>fluoride(in) = fluoride(out)</text>
        <dbReference type="Rhea" id="RHEA:76159"/>
        <dbReference type="ChEBI" id="CHEBI:17051"/>
    </reaction>
    <physiologicalReaction direction="left-to-right" evidence="11">
        <dbReference type="Rhea" id="RHEA:76160"/>
    </physiologicalReaction>
</comment>
<proteinExistence type="inferred from homology"/>
<keyword evidence="7 12" id="KW-0406">Ion transport</keyword>
<comment type="similarity">
    <text evidence="10 12">Belongs to the fluoride channel Fluc/FEX (TC 1.A.43) family.</text>
</comment>
<feature type="transmembrane region" description="Helical" evidence="12">
    <location>
        <begin position="44"/>
        <end position="61"/>
    </location>
</feature>